<proteinExistence type="predicted"/>
<evidence type="ECO:0008006" key="4">
    <source>
        <dbReference type="Google" id="ProtNLM"/>
    </source>
</evidence>
<sequence length="209" mass="22890">MPSIRCRNFLWCLSLRSGVCILAVLGFMLGALGAAMGWAKVSLMLGQSLSVKDEAILFILPSTFSLLVVISLLGVIGGIARIRSLIFSYPKLLAVHFLLLIISFALSLYSAIHSSDLSETQCDAESLSKFMTDFCKPGWSTVNVLSVILFAVALLVQIYNFIIAINFAEDLDYDDAASTKDITFPDAKSKNSTFDLSTTSYDEFLKMKV</sequence>
<evidence type="ECO:0000256" key="1">
    <source>
        <dbReference type="SAM" id="Phobius"/>
    </source>
</evidence>
<keyword evidence="1" id="KW-1133">Transmembrane helix</keyword>
<gene>
    <name evidence="2" type="ORF">D9758_000687</name>
</gene>
<feature type="transmembrane region" description="Helical" evidence="1">
    <location>
        <begin position="55"/>
        <end position="80"/>
    </location>
</feature>
<keyword evidence="1" id="KW-0472">Membrane</keyword>
<feature type="transmembrane region" description="Helical" evidence="1">
    <location>
        <begin position="92"/>
        <end position="112"/>
    </location>
</feature>
<feature type="transmembrane region" description="Helical" evidence="1">
    <location>
        <begin position="9"/>
        <end position="35"/>
    </location>
</feature>
<organism evidence="2 3">
    <name type="scientific">Tetrapyrgos nigripes</name>
    <dbReference type="NCBI Taxonomy" id="182062"/>
    <lineage>
        <taxon>Eukaryota</taxon>
        <taxon>Fungi</taxon>
        <taxon>Dikarya</taxon>
        <taxon>Basidiomycota</taxon>
        <taxon>Agaricomycotina</taxon>
        <taxon>Agaricomycetes</taxon>
        <taxon>Agaricomycetidae</taxon>
        <taxon>Agaricales</taxon>
        <taxon>Marasmiineae</taxon>
        <taxon>Marasmiaceae</taxon>
        <taxon>Tetrapyrgos</taxon>
    </lineage>
</organism>
<comment type="caution">
    <text evidence="2">The sequence shown here is derived from an EMBL/GenBank/DDBJ whole genome shotgun (WGS) entry which is preliminary data.</text>
</comment>
<dbReference type="EMBL" id="JAACJM010000003">
    <property type="protein sequence ID" value="KAF5373656.1"/>
    <property type="molecule type" value="Genomic_DNA"/>
</dbReference>
<keyword evidence="1" id="KW-0812">Transmembrane</keyword>
<name>A0A8H5LY47_9AGAR</name>
<feature type="transmembrane region" description="Helical" evidence="1">
    <location>
        <begin position="144"/>
        <end position="168"/>
    </location>
</feature>
<protein>
    <recommendedName>
        <fullName evidence="4">Tetraspanin</fullName>
    </recommendedName>
</protein>
<dbReference type="OrthoDB" id="2935283at2759"/>
<dbReference type="Proteomes" id="UP000559256">
    <property type="component" value="Unassembled WGS sequence"/>
</dbReference>
<keyword evidence="3" id="KW-1185">Reference proteome</keyword>
<evidence type="ECO:0000313" key="2">
    <source>
        <dbReference type="EMBL" id="KAF5373656.1"/>
    </source>
</evidence>
<evidence type="ECO:0000313" key="3">
    <source>
        <dbReference type="Proteomes" id="UP000559256"/>
    </source>
</evidence>
<dbReference type="AlphaFoldDB" id="A0A8H5LY47"/>
<reference evidence="2 3" key="1">
    <citation type="journal article" date="2020" name="ISME J.">
        <title>Uncovering the hidden diversity of litter-decomposition mechanisms in mushroom-forming fungi.</title>
        <authorList>
            <person name="Floudas D."/>
            <person name="Bentzer J."/>
            <person name="Ahren D."/>
            <person name="Johansson T."/>
            <person name="Persson P."/>
            <person name="Tunlid A."/>
        </authorList>
    </citation>
    <scope>NUCLEOTIDE SEQUENCE [LARGE SCALE GENOMIC DNA]</scope>
    <source>
        <strain evidence="2 3">CBS 291.85</strain>
    </source>
</reference>
<accession>A0A8H5LY47</accession>